<feature type="domain" description="HTH tetR-type" evidence="6">
    <location>
        <begin position="38"/>
        <end position="98"/>
    </location>
</feature>
<dbReference type="Pfam" id="PF09209">
    <property type="entry name" value="CecR_C"/>
    <property type="match status" value="1"/>
</dbReference>
<dbReference type="PRINTS" id="PR00455">
    <property type="entry name" value="HTHTETR"/>
</dbReference>
<dbReference type="InterPro" id="IPR036271">
    <property type="entry name" value="Tet_transcr_reg_TetR-rel_C_sf"/>
</dbReference>
<dbReference type="PANTHER" id="PTHR30055:SF234">
    <property type="entry name" value="HTH-TYPE TRANSCRIPTIONAL REGULATOR BETI"/>
    <property type="match status" value="1"/>
</dbReference>
<evidence type="ECO:0000256" key="4">
    <source>
        <dbReference type="PROSITE-ProRule" id="PRU00335"/>
    </source>
</evidence>
<dbReference type="STRING" id="665467.SAMN02982931_02603"/>
<dbReference type="AlphaFoldDB" id="A0A1G6CQG8"/>
<accession>A0A1G6CQG8</accession>
<gene>
    <name evidence="7" type="ORF">SAMN02982931_02603</name>
</gene>
<evidence type="ECO:0000256" key="5">
    <source>
        <dbReference type="SAM" id="MobiDB-lite"/>
    </source>
</evidence>
<dbReference type="Gene3D" id="1.10.357.10">
    <property type="entry name" value="Tetracycline Repressor, domain 2"/>
    <property type="match status" value="1"/>
</dbReference>
<dbReference type="SUPFAM" id="SSF48498">
    <property type="entry name" value="Tetracyclin repressor-like, C-terminal domain"/>
    <property type="match status" value="1"/>
</dbReference>
<evidence type="ECO:0000256" key="3">
    <source>
        <dbReference type="ARBA" id="ARBA00023163"/>
    </source>
</evidence>
<keyword evidence="1" id="KW-0805">Transcription regulation</keyword>
<feature type="DNA-binding region" description="H-T-H motif" evidence="4">
    <location>
        <begin position="61"/>
        <end position="80"/>
    </location>
</feature>
<reference evidence="7 8" key="1">
    <citation type="submission" date="2016-10" db="EMBL/GenBank/DDBJ databases">
        <authorList>
            <person name="de Groot N.N."/>
        </authorList>
    </citation>
    <scope>NUCLEOTIDE SEQUENCE [LARGE SCALE GENOMIC DNA]</scope>
    <source>
        <strain evidence="7 8">ATCC 35022</strain>
    </source>
</reference>
<evidence type="ECO:0000313" key="7">
    <source>
        <dbReference type="EMBL" id="SDB35058.1"/>
    </source>
</evidence>
<name>A0A1G6CQG8_9HYPH</name>
<evidence type="ECO:0000256" key="1">
    <source>
        <dbReference type="ARBA" id="ARBA00023015"/>
    </source>
</evidence>
<evidence type="ECO:0000313" key="8">
    <source>
        <dbReference type="Proteomes" id="UP000199071"/>
    </source>
</evidence>
<dbReference type="PROSITE" id="PS50977">
    <property type="entry name" value="HTH_TETR_2"/>
    <property type="match status" value="1"/>
</dbReference>
<dbReference type="EMBL" id="FMXQ01000005">
    <property type="protein sequence ID" value="SDB35058.1"/>
    <property type="molecule type" value="Genomic_DNA"/>
</dbReference>
<proteinExistence type="predicted"/>
<dbReference type="GO" id="GO:0000976">
    <property type="term" value="F:transcription cis-regulatory region binding"/>
    <property type="evidence" value="ECO:0007669"/>
    <property type="project" value="TreeGrafter"/>
</dbReference>
<organism evidence="7 8">
    <name type="scientific">Bauldia litoralis</name>
    <dbReference type="NCBI Taxonomy" id="665467"/>
    <lineage>
        <taxon>Bacteria</taxon>
        <taxon>Pseudomonadati</taxon>
        <taxon>Pseudomonadota</taxon>
        <taxon>Alphaproteobacteria</taxon>
        <taxon>Hyphomicrobiales</taxon>
        <taxon>Kaistiaceae</taxon>
        <taxon>Bauldia</taxon>
    </lineage>
</organism>
<dbReference type="Gene3D" id="1.10.10.60">
    <property type="entry name" value="Homeodomain-like"/>
    <property type="match status" value="1"/>
</dbReference>
<keyword evidence="3" id="KW-0804">Transcription</keyword>
<dbReference type="InterPro" id="IPR001647">
    <property type="entry name" value="HTH_TetR"/>
</dbReference>
<sequence length="247" mass="26786">MTSSVEKTSPGGREAGEPLEQTATGSRHYRRARRDRGAETRARLIAAALDVFGREGYEGATTRQIAREADANLAAIVYHFGGKEELHNAVAEYIVERTGSLVGPAMAAAAAPEAAATPEAARAMLLTMLATYVDVILGDDEAELWARFIVREQLQPTGAFDVIYGFMGGAHALCARLVATILGRNEEDEAIKLLVFTMMGQILVFRVAQALVLRRMEWSAVGETQRADIKRQVLRQVAAILDSEATP</sequence>
<dbReference type="OrthoDB" id="2356263at2"/>
<protein>
    <submittedName>
        <fullName evidence="7">Transcriptional regulator, TetR family</fullName>
    </submittedName>
</protein>
<evidence type="ECO:0000259" key="6">
    <source>
        <dbReference type="PROSITE" id="PS50977"/>
    </source>
</evidence>
<dbReference type="InterPro" id="IPR015292">
    <property type="entry name" value="Tscrpt_reg_YbiH_C"/>
</dbReference>
<dbReference type="GO" id="GO:0003700">
    <property type="term" value="F:DNA-binding transcription factor activity"/>
    <property type="evidence" value="ECO:0007669"/>
    <property type="project" value="TreeGrafter"/>
</dbReference>
<evidence type="ECO:0000256" key="2">
    <source>
        <dbReference type="ARBA" id="ARBA00023125"/>
    </source>
</evidence>
<dbReference type="PANTHER" id="PTHR30055">
    <property type="entry name" value="HTH-TYPE TRANSCRIPTIONAL REGULATOR RUTR"/>
    <property type="match status" value="1"/>
</dbReference>
<keyword evidence="8" id="KW-1185">Reference proteome</keyword>
<feature type="region of interest" description="Disordered" evidence="5">
    <location>
        <begin position="1"/>
        <end position="35"/>
    </location>
</feature>
<keyword evidence="2 4" id="KW-0238">DNA-binding</keyword>
<dbReference type="SUPFAM" id="SSF46689">
    <property type="entry name" value="Homeodomain-like"/>
    <property type="match status" value="1"/>
</dbReference>
<dbReference type="InterPro" id="IPR009057">
    <property type="entry name" value="Homeodomain-like_sf"/>
</dbReference>
<dbReference type="Proteomes" id="UP000199071">
    <property type="component" value="Unassembled WGS sequence"/>
</dbReference>
<dbReference type="InterPro" id="IPR050109">
    <property type="entry name" value="HTH-type_TetR-like_transc_reg"/>
</dbReference>
<dbReference type="Pfam" id="PF00440">
    <property type="entry name" value="TetR_N"/>
    <property type="match status" value="1"/>
</dbReference>